<feature type="domain" description="Integrase zinc-binding" evidence="1">
    <location>
        <begin position="74"/>
        <end position="129"/>
    </location>
</feature>
<sequence length="182" mass="20977">MYKKGEDNIVADVFSRIEAVTAIDYDAIADKQTQVVELQQLMGSDSSLKFKSCTLPSGKTPWCDISSPIIKPYIPEQFRQQMFLQIHGFSHPGIRSTIKLMTEKFIWSNMKKGVREWARTCIHCQKFKVHRHTKSKVGEYEVADARFSVIHIDLFGPLPPSQGMTYCLTCVYRFSYWMEAIP</sequence>
<organism evidence="2 3">
    <name type="scientific">Nephila pilipes</name>
    <name type="common">Giant wood spider</name>
    <name type="synonym">Nephila maculata</name>
    <dbReference type="NCBI Taxonomy" id="299642"/>
    <lineage>
        <taxon>Eukaryota</taxon>
        <taxon>Metazoa</taxon>
        <taxon>Ecdysozoa</taxon>
        <taxon>Arthropoda</taxon>
        <taxon>Chelicerata</taxon>
        <taxon>Arachnida</taxon>
        <taxon>Araneae</taxon>
        <taxon>Araneomorphae</taxon>
        <taxon>Entelegynae</taxon>
        <taxon>Araneoidea</taxon>
        <taxon>Nephilidae</taxon>
        <taxon>Nephila</taxon>
    </lineage>
</organism>
<dbReference type="Proteomes" id="UP000887013">
    <property type="component" value="Unassembled WGS sequence"/>
</dbReference>
<evidence type="ECO:0000259" key="1">
    <source>
        <dbReference type="Pfam" id="PF17921"/>
    </source>
</evidence>
<dbReference type="Gene3D" id="1.10.340.70">
    <property type="match status" value="1"/>
</dbReference>
<comment type="caution">
    <text evidence="2">The sequence shown here is derived from an EMBL/GenBank/DDBJ whole genome shotgun (WGS) entry which is preliminary data.</text>
</comment>
<dbReference type="GO" id="GO:0003676">
    <property type="term" value="F:nucleic acid binding"/>
    <property type="evidence" value="ECO:0007669"/>
    <property type="project" value="InterPro"/>
</dbReference>
<dbReference type="InterPro" id="IPR041588">
    <property type="entry name" value="Integrase_H2C2"/>
</dbReference>
<reference evidence="2" key="1">
    <citation type="submission" date="2020-08" db="EMBL/GenBank/DDBJ databases">
        <title>Multicomponent nature underlies the extraordinary mechanical properties of spider dragline silk.</title>
        <authorList>
            <person name="Kono N."/>
            <person name="Nakamura H."/>
            <person name="Mori M."/>
            <person name="Yoshida Y."/>
            <person name="Ohtoshi R."/>
            <person name="Malay A.D."/>
            <person name="Moran D.A.P."/>
            <person name="Tomita M."/>
            <person name="Numata K."/>
            <person name="Arakawa K."/>
        </authorList>
    </citation>
    <scope>NUCLEOTIDE SEQUENCE</scope>
</reference>
<dbReference type="InterPro" id="IPR036397">
    <property type="entry name" value="RNaseH_sf"/>
</dbReference>
<dbReference type="EMBL" id="BMAW01020775">
    <property type="protein sequence ID" value="GFT69920.1"/>
    <property type="molecule type" value="Genomic_DNA"/>
</dbReference>
<dbReference type="InterPro" id="IPR052160">
    <property type="entry name" value="Gypsy_RT_Integrase-like"/>
</dbReference>
<evidence type="ECO:0000313" key="3">
    <source>
        <dbReference type="Proteomes" id="UP000887013"/>
    </source>
</evidence>
<protein>
    <submittedName>
        <fullName evidence="2">Retrovirus-related Pol polyprotein from transposon opus</fullName>
    </submittedName>
</protein>
<keyword evidence="3" id="KW-1185">Reference proteome</keyword>
<proteinExistence type="predicted"/>
<name>A0A8X6PJ09_NEPPI</name>
<dbReference type="Pfam" id="PF17921">
    <property type="entry name" value="Integrase_H2C2"/>
    <property type="match status" value="1"/>
</dbReference>
<dbReference type="AlphaFoldDB" id="A0A8X6PJ09"/>
<accession>A0A8X6PJ09</accession>
<dbReference type="PANTHER" id="PTHR47266">
    <property type="entry name" value="ENDONUCLEASE-RELATED"/>
    <property type="match status" value="1"/>
</dbReference>
<gene>
    <name evidence="2" type="primary">pol_4433</name>
    <name evidence="2" type="ORF">NPIL_483221</name>
</gene>
<dbReference type="Gene3D" id="3.30.420.10">
    <property type="entry name" value="Ribonuclease H-like superfamily/Ribonuclease H"/>
    <property type="match status" value="1"/>
</dbReference>
<evidence type="ECO:0000313" key="2">
    <source>
        <dbReference type="EMBL" id="GFT69920.1"/>
    </source>
</evidence>
<dbReference type="OrthoDB" id="422540at2759"/>